<evidence type="ECO:0000313" key="6">
    <source>
        <dbReference type="Proteomes" id="UP000054886"/>
    </source>
</evidence>
<reference evidence="5 6" key="1">
    <citation type="submission" date="2015-10" db="EMBL/GenBank/DDBJ databases">
        <title>Draft genomes sequences of Candida glabrata isolates 1A, 1B, 2A, 2B, 3A and 3B.</title>
        <authorList>
            <person name="Haavelsrud O.E."/>
            <person name="Gaustad P."/>
        </authorList>
    </citation>
    <scope>NUCLEOTIDE SEQUENCE [LARGE SCALE GENOMIC DNA]</scope>
    <source>
        <strain evidence="5">910700640</strain>
    </source>
</reference>
<dbReference type="VEuPathDB" id="FungiDB:GWK60_I03553"/>
<dbReference type="PhylomeDB" id="A0A0W0E1N9"/>
<feature type="domain" description="Sm" evidence="4">
    <location>
        <begin position="7"/>
        <end position="50"/>
    </location>
</feature>
<dbReference type="GO" id="GO:0097525">
    <property type="term" value="C:spliceosomal snRNP complex"/>
    <property type="evidence" value="ECO:0007669"/>
    <property type="project" value="UniProtKB-ARBA"/>
</dbReference>
<dbReference type="OrthoDB" id="9626941at2759"/>
<keyword evidence="2" id="KW-0539">Nucleus</keyword>
<dbReference type="VEuPathDB" id="FungiDB:B1J91_I08041g"/>
<name>A0A0W0E1N9_CANGB</name>
<feature type="region of interest" description="Disordered" evidence="3">
    <location>
        <begin position="107"/>
        <end position="133"/>
    </location>
</feature>
<dbReference type="InterPro" id="IPR001163">
    <property type="entry name" value="Sm_dom_euk/arc"/>
</dbReference>
<evidence type="ECO:0000259" key="4">
    <source>
        <dbReference type="Pfam" id="PF01423"/>
    </source>
</evidence>
<dbReference type="VEuPathDB" id="FungiDB:GVI51_I07909"/>
<dbReference type="InterPro" id="IPR010920">
    <property type="entry name" value="LSM_dom_sf"/>
</dbReference>
<evidence type="ECO:0000256" key="3">
    <source>
        <dbReference type="SAM" id="MobiDB-lite"/>
    </source>
</evidence>
<dbReference type="VEuPathDB" id="FungiDB:CAGL0I08041g"/>
<organism evidence="5 6">
    <name type="scientific">Candida glabrata</name>
    <name type="common">Yeast</name>
    <name type="synonym">Torulopsis glabrata</name>
    <dbReference type="NCBI Taxonomy" id="5478"/>
    <lineage>
        <taxon>Eukaryota</taxon>
        <taxon>Fungi</taxon>
        <taxon>Dikarya</taxon>
        <taxon>Ascomycota</taxon>
        <taxon>Saccharomycotina</taxon>
        <taxon>Saccharomycetes</taxon>
        <taxon>Saccharomycetales</taxon>
        <taxon>Saccharomycetaceae</taxon>
        <taxon>Nakaseomyces</taxon>
    </lineage>
</organism>
<comment type="subcellular location">
    <subcellularLocation>
        <location evidence="1">Nucleus</location>
    </subcellularLocation>
</comment>
<evidence type="ECO:0000256" key="2">
    <source>
        <dbReference type="ARBA" id="ARBA00023242"/>
    </source>
</evidence>
<evidence type="ECO:0000256" key="1">
    <source>
        <dbReference type="ARBA" id="ARBA00004123"/>
    </source>
</evidence>
<protein>
    <submittedName>
        <fullName evidence="5">Small nuclear ribonucleoprotein Sm D1</fullName>
    </submittedName>
</protein>
<sequence length="133" mass="15023">MPLKLTNFLRKLQNQYVTLELQNGSTVYGMVISVSPHSNVNLRDATLDRYYNSDSVYSEVTPQPISTSHLKNINVKECFIRQVILPDSLDLDSILVNANEVNGLTRSGKLADLGGNRKRRRRSSSNMTKRLRG</sequence>
<dbReference type="InterPro" id="IPR027141">
    <property type="entry name" value="LSm4/Sm_D1/D3"/>
</dbReference>
<dbReference type="EMBL" id="LLZZ01000114">
    <property type="protein sequence ID" value="KTB05151.1"/>
    <property type="molecule type" value="Genomic_DNA"/>
</dbReference>
<dbReference type="AlphaFoldDB" id="A0A0W0E1N9"/>
<accession>A0A0W0E1N9</accession>
<dbReference type="Proteomes" id="UP000054886">
    <property type="component" value="Unassembled WGS sequence"/>
</dbReference>
<feature type="compositionally biased region" description="Basic residues" evidence="3">
    <location>
        <begin position="116"/>
        <end position="133"/>
    </location>
</feature>
<dbReference type="GO" id="GO:0006396">
    <property type="term" value="P:RNA processing"/>
    <property type="evidence" value="ECO:0007669"/>
    <property type="project" value="InterPro"/>
</dbReference>
<keyword evidence="5" id="KW-0687">Ribonucleoprotein</keyword>
<evidence type="ECO:0000313" key="5">
    <source>
        <dbReference type="EMBL" id="KTB05151.1"/>
    </source>
</evidence>
<dbReference type="PANTHER" id="PTHR23338">
    <property type="entry name" value="SMALL NUCLEAR RIBONUCLEOPROTEIN SM"/>
    <property type="match status" value="1"/>
</dbReference>
<dbReference type="Gene3D" id="2.30.30.100">
    <property type="match status" value="1"/>
</dbReference>
<proteinExistence type="predicted"/>
<gene>
    <name evidence="5" type="ORF">AO440_002683</name>
</gene>
<comment type="caution">
    <text evidence="5">The sequence shown here is derived from an EMBL/GenBank/DDBJ whole genome shotgun (WGS) entry which is preliminary data.</text>
</comment>
<dbReference type="Pfam" id="PF01423">
    <property type="entry name" value="LSM"/>
    <property type="match status" value="1"/>
</dbReference>
<dbReference type="SUPFAM" id="SSF50182">
    <property type="entry name" value="Sm-like ribonucleoproteins"/>
    <property type="match status" value="1"/>
</dbReference>